<evidence type="ECO:0008006" key="3">
    <source>
        <dbReference type="Google" id="ProtNLM"/>
    </source>
</evidence>
<dbReference type="SUPFAM" id="SSF48452">
    <property type="entry name" value="TPR-like"/>
    <property type="match status" value="1"/>
</dbReference>
<protein>
    <recommendedName>
        <fullName evidence="3">Tetratricopeptide repeat protein</fullName>
    </recommendedName>
</protein>
<evidence type="ECO:0000313" key="1">
    <source>
        <dbReference type="EMBL" id="OUD03676.1"/>
    </source>
</evidence>
<evidence type="ECO:0000313" key="2">
    <source>
        <dbReference type="Proteomes" id="UP000195105"/>
    </source>
</evidence>
<dbReference type="Proteomes" id="UP000195105">
    <property type="component" value="Unassembled WGS sequence"/>
</dbReference>
<dbReference type="EMBL" id="NGFN01000033">
    <property type="protein sequence ID" value="OUD03676.1"/>
    <property type="molecule type" value="Genomic_DNA"/>
</dbReference>
<sequence length="406" mass="44736">MSDLHTYPRNDDVVWTDLDFRPAVELDTVRLQRIWSAWFTLTPTVGGPLCAESTPLLLALLRDETLDVLPHCSLILQGDARSWLARQTRADAFLGRTPAEVAASTGLEGWRFLSDQVAAWAHQSVPRRAVLIRLLTQLGFYGPAWELAEKGAGSAHPASDYLDYEVARALRQHLRDSTTPADSFARLATDGRTPSLRVLSCTQLISILLRDRDGERGSGYWTSYGEALLPLLAEEDPWVHALTLSRYWRAAAFHRLTGKDTDGARQAMDTASAADEEAGRLAATSQQWHCARENTRLLMDVTVKAGTAVFSADHVTQSAQRLLELDGNEPSARYFLAAWLQRTGDLKGAAEEFERGARLGALRGAGSAYRAVQCYQELGDEDAVARTTRLLLELDPAAHVPEGATR</sequence>
<dbReference type="AlphaFoldDB" id="A0A243S7S8"/>
<accession>A0A243S7S8</accession>
<proteinExistence type="predicted"/>
<dbReference type="Gene3D" id="1.25.40.10">
    <property type="entry name" value="Tetratricopeptide repeat domain"/>
    <property type="match status" value="1"/>
</dbReference>
<dbReference type="InterPro" id="IPR011990">
    <property type="entry name" value="TPR-like_helical_dom_sf"/>
</dbReference>
<reference evidence="1 2" key="1">
    <citation type="submission" date="2017-05" db="EMBL/GenBank/DDBJ databases">
        <title>Biotechnological potential of actinobacteria isolated from South African environments.</title>
        <authorList>
            <person name="Le Roes-Hill M."/>
            <person name="Prins A."/>
            <person name="Durrell K.A."/>
        </authorList>
    </citation>
    <scope>NUCLEOTIDE SEQUENCE [LARGE SCALE GENOMIC DNA]</scope>
    <source>
        <strain evidence="1 2">HMC13</strain>
    </source>
</reference>
<name>A0A243S7S8_9ACTN</name>
<comment type="caution">
    <text evidence="1">The sequence shown here is derived from an EMBL/GenBank/DDBJ whole genome shotgun (WGS) entry which is preliminary data.</text>
</comment>
<organism evidence="1 2">
    <name type="scientific">Streptomyces swartbergensis</name>
    <dbReference type="NCBI Taxonomy" id="487165"/>
    <lineage>
        <taxon>Bacteria</taxon>
        <taxon>Bacillati</taxon>
        <taxon>Actinomycetota</taxon>
        <taxon>Actinomycetes</taxon>
        <taxon>Kitasatosporales</taxon>
        <taxon>Streptomycetaceae</taxon>
        <taxon>Streptomyces</taxon>
    </lineage>
</organism>
<dbReference type="RefSeq" id="WP_086600231.1">
    <property type="nucleotide sequence ID" value="NZ_NGFN01000033.1"/>
</dbReference>
<gene>
    <name evidence="1" type="ORF">CA983_08355</name>
</gene>
<keyword evidence="2" id="KW-1185">Reference proteome</keyword>